<dbReference type="RefSeq" id="XP_070889623.1">
    <property type="nucleotide sequence ID" value="XM_071028233.1"/>
</dbReference>
<gene>
    <name evidence="1" type="ORF">BJX67DRAFT_344292</name>
</gene>
<organism evidence="1 2">
    <name type="scientific">Aspergillus lucknowensis</name>
    <dbReference type="NCBI Taxonomy" id="176173"/>
    <lineage>
        <taxon>Eukaryota</taxon>
        <taxon>Fungi</taxon>
        <taxon>Dikarya</taxon>
        <taxon>Ascomycota</taxon>
        <taxon>Pezizomycotina</taxon>
        <taxon>Eurotiomycetes</taxon>
        <taxon>Eurotiomycetidae</taxon>
        <taxon>Eurotiales</taxon>
        <taxon>Aspergillaceae</taxon>
        <taxon>Aspergillus</taxon>
        <taxon>Aspergillus subgen. Nidulantes</taxon>
    </lineage>
</organism>
<sequence length="58" mass="6661">MGGTVAAMELKTLELCRGRSRKIQSRCLGGFRSVSRRRWNGLWLSSSLDRRRNKHSTP</sequence>
<protein>
    <submittedName>
        <fullName evidence="1">Uncharacterized protein</fullName>
    </submittedName>
</protein>
<keyword evidence="2" id="KW-1185">Reference proteome</keyword>
<dbReference type="GeneID" id="98143305"/>
<accession>A0ABR4M2K0</accession>
<comment type="caution">
    <text evidence="1">The sequence shown here is derived from an EMBL/GenBank/DDBJ whole genome shotgun (WGS) entry which is preliminary data.</text>
</comment>
<reference evidence="1 2" key="1">
    <citation type="submission" date="2024-07" db="EMBL/GenBank/DDBJ databases">
        <title>Section-level genome sequencing and comparative genomics of Aspergillus sections Usti and Cavernicolus.</title>
        <authorList>
            <consortium name="Lawrence Berkeley National Laboratory"/>
            <person name="Nybo J.L."/>
            <person name="Vesth T.C."/>
            <person name="Theobald S."/>
            <person name="Frisvad J.C."/>
            <person name="Larsen T.O."/>
            <person name="Kjaerboelling I."/>
            <person name="Rothschild-Mancinelli K."/>
            <person name="Lyhne E.K."/>
            <person name="Kogle M.E."/>
            <person name="Barry K."/>
            <person name="Clum A."/>
            <person name="Na H."/>
            <person name="Ledsgaard L."/>
            <person name="Lin J."/>
            <person name="Lipzen A."/>
            <person name="Kuo A."/>
            <person name="Riley R."/>
            <person name="Mondo S."/>
            <person name="Labutti K."/>
            <person name="Haridas S."/>
            <person name="Pangalinan J."/>
            <person name="Salamov A.A."/>
            <person name="Simmons B.A."/>
            <person name="Magnuson J.K."/>
            <person name="Chen J."/>
            <person name="Drula E."/>
            <person name="Henrissat B."/>
            <person name="Wiebenga A."/>
            <person name="Lubbers R.J."/>
            <person name="Gomes A.C."/>
            <person name="Macurrencykelacurrency M.R."/>
            <person name="Stajich J."/>
            <person name="Grigoriev I.V."/>
            <person name="Mortensen U.H."/>
            <person name="De Vries R.P."/>
            <person name="Baker S.E."/>
            <person name="Andersen M.R."/>
        </authorList>
    </citation>
    <scope>NUCLEOTIDE SEQUENCE [LARGE SCALE GENOMIC DNA]</scope>
    <source>
        <strain evidence="1 2">CBS 449.75</strain>
    </source>
</reference>
<dbReference type="EMBL" id="JBFXLQ010000005">
    <property type="protein sequence ID" value="KAL2870644.1"/>
    <property type="molecule type" value="Genomic_DNA"/>
</dbReference>
<evidence type="ECO:0000313" key="2">
    <source>
        <dbReference type="Proteomes" id="UP001610432"/>
    </source>
</evidence>
<proteinExistence type="predicted"/>
<evidence type="ECO:0000313" key="1">
    <source>
        <dbReference type="EMBL" id="KAL2870644.1"/>
    </source>
</evidence>
<name>A0ABR4M2K0_9EURO</name>
<dbReference type="Proteomes" id="UP001610432">
    <property type="component" value="Unassembled WGS sequence"/>
</dbReference>